<dbReference type="InterPro" id="IPR016913">
    <property type="entry name" value="UCP029215"/>
</dbReference>
<organism evidence="1 2">
    <name type="scientific">bacterium (Candidatus Blackallbacteria) CG17_big_fil_post_rev_8_21_14_2_50_48_46</name>
    <dbReference type="NCBI Taxonomy" id="2014261"/>
    <lineage>
        <taxon>Bacteria</taxon>
        <taxon>Candidatus Blackallbacteria</taxon>
    </lineage>
</organism>
<evidence type="ECO:0000313" key="1">
    <source>
        <dbReference type="EMBL" id="PIW17975.1"/>
    </source>
</evidence>
<protein>
    <submittedName>
        <fullName evidence="1">Uncharacterized protein</fullName>
    </submittedName>
</protein>
<evidence type="ECO:0000313" key="2">
    <source>
        <dbReference type="Proteomes" id="UP000231019"/>
    </source>
</evidence>
<dbReference type="PIRSF" id="PIRSF029215">
    <property type="entry name" value="UCP029215"/>
    <property type="match status" value="1"/>
</dbReference>
<proteinExistence type="predicted"/>
<dbReference type="Pfam" id="PF09979">
    <property type="entry name" value="DUF2213"/>
    <property type="match status" value="1"/>
</dbReference>
<accession>A0A2M7G7M3</accession>
<dbReference type="AlphaFoldDB" id="A0A2M7G7M3"/>
<gene>
    <name evidence="1" type="ORF">COW36_06795</name>
</gene>
<comment type="caution">
    <text evidence="1">The sequence shown here is derived from an EMBL/GenBank/DDBJ whole genome shotgun (WGS) entry which is preliminary data.</text>
</comment>
<name>A0A2M7G7M3_9BACT</name>
<sequence length="377" mass="41534">MLIEIRDVRLTAEGRLKGRARVTGVGVLDYTELYGAWVYRPEEEVFKPESMESLKGIPITYGHPPTNLTAETDRNHTIGYTGDIIERDGDSLIVNFTIIEAWAVKEILWLIQQGQRIQFSVGAWALPEQSTGEYNGVPYQIIWRSIIYNHLALLMTDQGRYPNTEIITDSKAAGRWMLVMDGFLSTVDSNITEVQTVKITLPSGFVVEITDAEAATELQKLVGDHKQLVQDHAGVVGQFTQAQKDLNATKAQVMDSDRFNKAVSGRVELALEAQPLMDGLDIQAVAVMDETAIYEAVLLKNGHTQAELDASKVALKDAYPVYLRGAYSQVGKALGNQESSEVLDLASQTNTQTRSNQGEVIVTDAFEAAKNKAKAGK</sequence>
<dbReference type="EMBL" id="PFFQ01000017">
    <property type="protein sequence ID" value="PIW17975.1"/>
    <property type="molecule type" value="Genomic_DNA"/>
</dbReference>
<dbReference type="Proteomes" id="UP000231019">
    <property type="component" value="Unassembled WGS sequence"/>
</dbReference>
<reference evidence="1 2" key="1">
    <citation type="submission" date="2017-09" db="EMBL/GenBank/DDBJ databases">
        <title>Depth-based differentiation of microbial function through sediment-hosted aquifers and enrichment of novel symbionts in the deep terrestrial subsurface.</title>
        <authorList>
            <person name="Probst A.J."/>
            <person name="Ladd B."/>
            <person name="Jarett J.K."/>
            <person name="Geller-Mcgrath D.E."/>
            <person name="Sieber C.M."/>
            <person name="Emerson J.B."/>
            <person name="Anantharaman K."/>
            <person name="Thomas B.C."/>
            <person name="Malmstrom R."/>
            <person name="Stieglmeier M."/>
            <person name="Klingl A."/>
            <person name="Woyke T."/>
            <person name="Ryan C.M."/>
            <person name="Banfield J.F."/>
        </authorList>
    </citation>
    <scope>NUCLEOTIDE SEQUENCE [LARGE SCALE GENOMIC DNA]</scope>
    <source>
        <strain evidence="1">CG17_big_fil_post_rev_8_21_14_2_50_48_46</strain>
    </source>
</reference>